<dbReference type="Pfam" id="PF00646">
    <property type="entry name" value="F-box"/>
    <property type="match status" value="1"/>
</dbReference>
<protein>
    <recommendedName>
        <fullName evidence="1">F-box domain-containing protein</fullName>
    </recommendedName>
</protein>
<sequence>MSTELQGIKAANVQLLPLELISEISSYLSYTDTQTFRLTSKRLNVILEPIALSHLSLYWTCGDESCLDFTPFPLDKIKAYLKPGHTRGFHFVKHLNIGRICGCLECRHTPLDVLLDIKDEHFEEEPKISGLAPWSVVEKRNEFVQYLLSSLMRSEALANLQTISINTDVTHCTSEIGHDPSKPLEELTKVLSNRKRPVQSCHIYVHSSYTDAFTIGPGGSLGPPSLGIPPCKELSIRGLRGGDYIRGPLPWVEDAWKSSLHLEGLDIDAPFNETRIKQFFSSPSAVQHGNTEMNGVHAHVPQLRRLRLIYTGFTFERHHFTHFRGLRRLEVHTVVPHGLDPHDSSAYRRGLSSVLWPQFLERRIFVPELCIAFDEVEGNLLEYLKAYPPGTLQDLTIFSRKNYLPVIGCERGHKEMPKRFYAEVLPTIAPWLECLTIDTDVVDNWCFGRLKESVEGLRGCVRLKNVHVTVDPTYGIGQRKALLRDAIGDLHHLTSIAVAEARLGFGRVQYFDMQDMR</sequence>
<dbReference type="EMBL" id="NHTK01001202">
    <property type="protein sequence ID" value="PPR01937.1"/>
    <property type="molecule type" value="Genomic_DNA"/>
</dbReference>
<feature type="domain" description="F-box" evidence="1">
    <location>
        <begin position="10"/>
        <end position="59"/>
    </location>
</feature>
<dbReference type="SUPFAM" id="SSF81383">
    <property type="entry name" value="F-box domain"/>
    <property type="match status" value="1"/>
</dbReference>
<proteinExistence type="predicted"/>
<dbReference type="InterPro" id="IPR036047">
    <property type="entry name" value="F-box-like_dom_sf"/>
</dbReference>
<name>A0A409YFZ6_9AGAR</name>
<keyword evidence="3" id="KW-1185">Reference proteome</keyword>
<comment type="caution">
    <text evidence="2">The sequence shown here is derived from an EMBL/GenBank/DDBJ whole genome shotgun (WGS) entry which is preliminary data.</text>
</comment>
<dbReference type="Proteomes" id="UP000284842">
    <property type="component" value="Unassembled WGS sequence"/>
</dbReference>
<evidence type="ECO:0000259" key="1">
    <source>
        <dbReference type="PROSITE" id="PS50181"/>
    </source>
</evidence>
<accession>A0A409YFZ6</accession>
<gene>
    <name evidence="2" type="ORF">CVT24_001276</name>
</gene>
<organism evidence="2 3">
    <name type="scientific">Panaeolus cyanescens</name>
    <dbReference type="NCBI Taxonomy" id="181874"/>
    <lineage>
        <taxon>Eukaryota</taxon>
        <taxon>Fungi</taxon>
        <taxon>Dikarya</taxon>
        <taxon>Basidiomycota</taxon>
        <taxon>Agaricomycotina</taxon>
        <taxon>Agaricomycetes</taxon>
        <taxon>Agaricomycetidae</taxon>
        <taxon>Agaricales</taxon>
        <taxon>Agaricineae</taxon>
        <taxon>Galeropsidaceae</taxon>
        <taxon>Panaeolus</taxon>
    </lineage>
</organism>
<dbReference type="InterPro" id="IPR001810">
    <property type="entry name" value="F-box_dom"/>
</dbReference>
<evidence type="ECO:0000313" key="2">
    <source>
        <dbReference type="EMBL" id="PPR01937.1"/>
    </source>
</evidence>
<reference evidence="2 3" key="1">
    <citation type="journal article" date="2018" name="Evol. Lett.">
        <title>Horizontal gene cluster transfer increased hallucinogenic mushroom diversity.</title>
        <authorList>
            <person name="Reynolds H.T."/>
            <person name="Vijayakumar V."/>
            <person name="Gluck-Thaler E."/>
            <person name="Korotkin H.B."/>
            <person name="Matheny P.B."/>
            <person name="Slot J.C."/>
        </authorList>
    </citation>
    <scope>NUCLEOTIDE SEQUENCE [LARGE SCALE GENOMIC DNA]</scope>
    <source>
        <strain evidence="2 3">2629</strain>
    </source>
</reference>
<dbReference type="InParanoid" id="A0A409YFZ6"/>
<evidence type="ECO:0000313" key="3">
    <source>
        <dbReference type="Proteomes" id="UP000284842"/>
    </source>
</evidence>
<dbReference type="OrthoDB" id="10392801at2759"/>
<dbReference type="AlphaFoldDB" id="A0A409YFZ6"/>
<dbReference type="PROSITE" id="PS50181">
    <property type="entry name" value="FBOX"/>
    <property type="match status" value="1"/>
</dbReference>